<dbReference type="InterPro" id="IPR036271">
    <property type="entry name" value="Tet_transcr_reg_TetR-rel_C_sf"/>
</dbReference>
<dbReference type="Proteomes" id="UP001156441">
    <property type="component" value="Unassembled WGS sequence"/>
</dbReference>
<sequence length="258" mass="28139">MTRGPGRPPADRRDAVARRLLTLAAEDIDGFLAGEGRAGATPFPQVLSHLDPVAILTRAGYSPDRRTITSRWGSVEAFRTDAAVWALSKLDRAAEPPPVRMAGDLADTGEPTTVVDATIRTADTLLHELVADPRSYLIAHLAPLLSSNADGADAVVDGLRAEQDKWTATYAALMEVTGSRLRAGWSPHRLALALQAMISGFIIHQRVQPDDYDYARSSSYDKLSLFADSVLTFIIGVIDFSDERRTSRQELLDRWGLS</sequence>
<proteinExistence type="predicted"/>
<accession>A0ABT2J827</accession>
<dbReference type="RefSeq" id="WP_260191400.1">
    <property type="nucleotide sequence ID" value="NZ_JAFFZE010000010.1"/>
</dbReference>
<organism evidence="1 2">
    <name type="scientific">Actinophytocola gossypii</name>
    <dbReference type="NCBI Taxonomy" id="2812003"/>
    <lineage>
        <taxon>Bacteria</taxon>
        <taxon>Bacillati</taxon>
        <taxon>Actinomycetota</taxon>
        <taxon>Actinomycetes</taxon>
        <taxon>Pseudonocardiales</taxon>
        <taxon>Pseudonocardiaceae</taxon>
    </lineage>
</organism>
<dbReference type="Gene3D" id="1.10.357.10">
    <property type="entry name" value="Tetracycline Repressor, domain 2"/>
    <property type="match status" value="1"/>
</dbReference>
<dbReference type="SUPFAM" id="SSF48498">
    <property type="entry name" value="Tetracyclin repressor-like, C-terminal domain"/>
    <property type="match status" value="1"/>
</dbReference>
<dbReference type="EMBL" id="JAFFZE010000010">
    <property type="protein sequence ID" value="MCT2584024.1"/>
    <property type="molecule type" value="Genomic_DNA"/>
</dbReference>
<protein>
    <recommendedName>
        <fullName evidence="3">TetR family transcriptional regulator</fullName>
    </recommendedName>
</protein>
<evidence type="ECO:0000313" key="1">
    <source>
        <dbReference type="EMBL" id="MCT2584024.1"/>
    </source>
</evidence>
<evidence type="ECO:0008006" key="3">
    <source>
        <dbReference type="Google" id="ProtNLM"/>
    </source>
</evidence>
<gene>
    <name evidence="1" type="ORF">JT362_12940</name>
</gene>
<evidence type="ECO:0000313" key="2">
    <source>
        <dbReference type="Proteomes" id="UP001156441"/>
    </source>
</evidence>
<comment type="caution">
    <text evidence="1">The sequence shown here is derived from an EMBL/GenBank/DDBJ whole genome shotgun (WGS) entry which is preliminary data.</text>
</comment>
<name>A0ABT2J827_9PSEU</name>
<reference evidence="1 2" key="1">
    <citation type="submission" date="2021-02" db="EMBL/GenBank/DDBJ databases">
        <title>Actinophytocola xerophila sp. nov., isolated from soil of cotton cropping field.</title>
        <authorList>
            <person name="Huang R."/>
            <person name="Chen X."/>
            <person name="Ge X."/>
            <person name="Liu W."/>
        </authorList>
    </citation>
    <scope>NUCLEOTIDE SEQUENCE [LARGE SCALE GENOMIC DNA]</scope>
    <source>
        <strain evidence="1 2">S1-96</strain>
    </source>
</reference>
<keyword evidence="2" id="KW-1185">Reference proteome</keyword>